<dbReference type="InterPro" id="IPR005524">
    <property type="entry name" value="DUF318"/>
</dbReference>
<gene>
    <name evidence="8" type="ORF">JHD44_17475</name>
</gene>
<evidence type="ECO:0000256" key="7">
    <source>
        <dbReference type="SAM" id="Phobius"/>
    </source>
</evidence>
<feature type="transmembrane region" description="Helical" evidence="7">
    <location>
        <begin position="115"/>
        <end position="132"/>
    </location>
</feature>
<evidence type="ECO:0000256" key="6">
    <source>
        <dbReference type="ARBA" id="ARBA00023136"/>
    </source>
</evidence>
<dbReference type="PANTHER" id="PTHR42775:SF2">
    <property type="entry name" value="PERMEASE"/>
    <property type="match status" value="1"/>
</dbReference>
<feature type="transmembrane region" description="Helical" evidence="7">
    <location>
        <begin position="87"/>
        <end position="109"/>
    </location>
</feature>
<evidence type="ECO:0000256" key="4">
    <source>
        <dbReference type="ARBA" id="ARBA00022692"/>
    </source>
</evidence>
<feature type="transmembrane region" description="Helical" evidence="7">
    <location>
        <begin position="53"/>
        <end position="75"/>
    </location>
</feature>
<dbReference type="PANTHER" id="PTHR42775">
    <property type="entry name" value="PERMEASE RV2963-RELATED"/>
    <property type="match status" value="1"/>
</dbReference>
<comment type="subcellular location">
    <subcellularLocation>
        <location evidence="1">Cell membrane</location>
        <topology evidence="1">Multi-pass membrane protein</topology>
    </subcellularLocation>
</comment>
<dbReference type="EMBL" id="JAEMUH010000021">
    <property type="protein sequence ID" value="MBJ7552475.1"/>
    <property type="molecule type" value="Genomic_DNA"/>
</dbReference>
<evidence type="ECO:0000256" key="2">
    <source>
        <dbReference type="ARBA" id="ARBA00006386"/>
    </source>
</evidence>
<keyword evidence="6 7" id="KW-0472">Membrane</keyword>
<dbReference type="Pfam" id="PF03773">
    <property type="entry name" value="ArsP_1"/>
    <property type="match status" value="1"/>
</dbReference>
<feature type="transmembrane region" description="Helical" evidence="7">
    <location>
        <begin position="294"/>
        <end position="319"/>
    </location>
</feature>
<dbReference type="InterPro" id="IPR053166">
    <property type="entry name" value="UPF0718_permease"/>
</dbReference>
<proteinExistence type="inferred from homology"/>
<dbReference type="Proteomes" id="UP000598488">
    <property type="component" value="Unassembled WGS sequence"/>
</dbReference>
<evidence type="ECO:0000256" key="1">
    <source>
        <dbReference type="ARBA" id="ARBA00004651"/>
    </source>
</evidence>
<organism evidence="8 9">
    <name type="scientific">Marinomonas ostreistagni</name>
    <dbReference type="NCBI Taxonomy" id="359209"/>
    <lineage>
        <taxon>Bacteria</taxon>
        <taxon>Pseudomonadati</taxon>
        <taxon>Pseudomonadota</taxon>
        <taxon>Gammaproteobacteria</taxon>
        <taxon>Oceanospirillales</taxon>
        <taxon>Oceanospirillaceae</taxon>
        <taxon>Marinomonas</taxon>
    </lineage>
</organism>
<evidence type="ECO:0000256" key="3">
    <source>
        <dbReference type="ARBA" id="ARBA00022475"/>
    </source>
</evidence>
<name>A0ABS0ZFR7_9GAMM</name>
<comment type="caution">
    <text evidence="8">The sequence shown here is derived from an EMBL/GenBank/DDBJ whole genome shotgun (WGS) entry which is preliminary data.</text>
</comment>
<keyword evidence="9" id="KW-1185">Reference proteome</keyword>
<feature type="transmembrane region" description="Helical" evidence="7">
    <location>
        <begin position="260"/>
        <end position="282"/>
    </location>
</feature>
<feature type="transmembrane region" description="Helical" evidence="7">
    <location>
        <begin position="227"/>
        <end position="248"/>
    </location>
</feature>
<sequence>MELNSWQAALDFFISAFTELAVLFVLISILVSAMNLYLPKEKVSRLLSGNRGYGVAMGLGAMTPFCSCSTLPMLIGLIQARASFGPMMAFLITSPLLNPFVISLFWITFSPQVTLLYAACVVILAALSGWSLQRLNFQTYIRSELLTAAPSPCGSGCDDSGKVVSKSATCSTANCNEAPKIIQASTLKMLTLGALKQLREMLPYMIFGVAIGALLHGFVPLNVFEGLAMMNVFLLIPLSAVIGIFLYVRASTMIPIAASLMTKGLSAGAVISLTIAGAGASLPEMIMLRKMFRWPLLITFVFVVLLTAMVTGFAIELVVGSH</sequence>
<evidence type="ECO:0000313" key="8">
    <source>
        <dbReference type="EMBL" id="MBJ7552475.1"/>
    </source>
</evidence>
<accession>A0ABS0ZFR7</accession>
<keyword evidence="5 7" id="KW-1133">Transmembrane helix</keyword>
<comment type="similarity">
    <text evidence="2">Belongs to the UPF0718 family.</text>
</comment>
<keyword evidence="3" id="KW-1003">Cell membrane</keyword>
<protein>
    <submittedName>
        <fullName evidence="8">Permease</fullName>
    </submittedName>
</protein>
<keyword evidence="4 7" id="KW-0812">Transmembrane</keyword>
<reference evidence="8 9" key="1">
    <citation type="submission" date="2020-12" db="EMBL/GenBank/DDBJ databases">
        <title>Comparative genome analysis of fungal antagonists Marinomonas ostreistagni 398 and M. spartinae 468.</title>
        <authorList>
            <person name="Fields J.L."/>
            <person name="Mavrodi O.V."/>
            <person name="Biber P.D."/>
            <person name="Indest K.J."/>
            <person name="Mavrodi D.V."/>
        </authorList>
    </citation>
    <scope>NUCLEOTIDE SEQUENCE [LARGE SCALE GENOMIC DNA]</scope>
    <source>
        <strain evidence="8 9">USM7</strain>
    </source>
</reference>
<evidence type="ECO:0000256" key="5">
    <source>
        <dbReference type="ARBA" id="ARBA00022989"/>
    </source>
</evidence>
<feature type="transmembrane region" description="Helical" evidence="7">
    <location>
        <begin position="202"/>
        <end position="221"/>
    </location>
</feature>
<feature type="transmembrane region" description="Helical" evidence="7">
    <location>
        <begin position="12"/>
        <end position="33"/>
    </location>
</feature>
<evidence type="ECO:0000313" key="9">
    <source>
        <dbReference type="Proteomes" id="UP000598488"/>
    </source>
</evidence>